<reference evidence="1 2" key="1">
    <citation type="submission" date="2016-09" db="EMBL/GenBank/DDBJ databases">
        <title>Draft Genome Sequence of Aeromonas sobria Strain 08005, Isolated from Sick Rana catesbeiana.</title>
        <authorList>
            <person name="Yang Q."/>
        </authorList>
    </citation>
    <scope>NUCLEOTIDE SEQUENCE [LARGE SCALE GENOMIC DNA]</scope>
    <source>
        <strain evidence="1 2">08005</strain>
    </source>
</reference>
<proteinExistence type="predicted"/>
<dbReference type="AlphaFoldDB" id="A0A1S2CSY3"/>
<gene>
    <name evidence="1" type="ORF">BJD16_04210</name>
</gene>
<sequence>MARITHKLHRLIAGTILASIRRACSDAGCYFYQHPFRLSVMKYSFLLIGVLSAVVSQPPAVHNMQPTQNLEFVD</sequence>
<organism evidence="1 2">
    <name type="scientific">Aeromonas sobria</name>
    <dbReference type="NCBI Taxonomy" id="646"/>
    <lineage>
        <taxon>Bacteria</taxon>
        <taxon>Pseudomonadati</taxon>
        <taxon>Pseudomonadota</taxon>
        <taxon>Gammaproteobacteria</taxon>
        <taxon>Aeromonadales</taxon>
        <taxon>Aeromonadaceae</taxon>
        <taxon>Aeromonas</taxon>
    </lineage>
</organism>
<name>A0A1S2CSY3_AERSO</name>
<dbReference type="Proteomes" id="UP000179934">
    <property type="component" value="Unassembled WGS sequence"/>
</dbReference>
<accession>A0A1S2CSY3</accession>
<dbReference type="EMBL" id="MKFU01000023">
    <property type="protein sequence ID" value="OHY91158.1"/>
    <property type="molecule type" value="Genomic_DNA"/>
</dbReference>
<dbReference type="STRING" id="646.BJD16_04210"/>
<protein>
    <submittedName>
        <fullName evidence="1">Uncharacterized protein</fullName>
    </submittedName>
</protein>
<evidence type="ECO:0000313" key="1">
    <source>
        <dbReference type="EMBL" id="OHY91158.1"/>
    </source>
</evidence>
<comment type="caution">
    <text evidence="1">The sequence shown here is derived from an EMBL/GenBank/DDBJ whole genome shotgun (WGS) entry which is preliminary data.</text>
</comment>
<evidence type="ECO:0000313" key="2">
    <source>
        <dbReference type="Proteomes" id="UP000179934"/>
    </source>
</evidence>